<evidence type="ECO:0000256" key="1">
    <source>
        <dbReference type="SAM" id="MobiDB-lite"/>
    </source>
</evidence>
<feature type="region of interest" description="Disordered" evidence="1">
    <location>
        <begin position="22"/>
        <end position="67"/>
    </location>
</feature>
<gene>
    <name evidence="3" type="ORF">ACFPK8_07080</name>
</gene>
<dbReference type="SUPFAM" id="SSF46785">
    <property type="entry name" value="Winged helix' DNA-binding domain"/>
    <property type="match status" value="1"/>
</dbReference>
<protein>
    <submittedName>
        <fullName evidence="3">Helix-turn-helix domain-containing protein</fullName>
    </submittedName>
</protein>
<dbReference type="RefSeq" id="WP_343924289.1">
    <property type="nucleotide sequence ID" value="NZ_BAAAIR010000038.1"/>
</dbReference>
<evidence type="ECO:0000259" key="2">
    <source>
        <dbReference type="SMART" id="SM00418"/>
    </source>
</evidence>
<dbReference type="EMBL" id="JBHSLN010000020">
    <property type="protein sequence ID" value="MFC5297272.1"/>
    <property type="molecule type" value="Genomic_DNA"/>
</dbReference>
<organism evidence="3 4">
    <name type="scientific">Brachybacterium tyrofermentans</name>
    <dbReference type="NCBI Taxonomy" id="47848"/>
    <lineage>
        <taxon>Bacteria</taxon>
        <taxon>Bacillati</taxon>
        <taxon>Actinomycetota</taxon>
        <taxon>Actinomycetes</taxon>
        <taxon>Micrococcales</taxon>
        <taxon>Dermabacteraceae</taxon>
        <taxon>Brachybacterium</taxon>
    </lineage>
</organism>
<dbReference type="Pfam" id="PF12840">
    <property type="entry name" value="HTH_20"/>
    <property type="match status" value="1"/>
</dbReference>
<reference evidence="4" key="1">
    <citation type="journal article" date="2019" name="Int. J. Syst. Evol. Microbiol.">
        <title>The Global Catalogue of Microorganisms (GCM) 10K type strain sequencing project: providing services to taxonomists for standard genome sequencing and annotation.</title>
        <authorList>
            <consortium name="The Broad Institute Genomics Platform"/>
            <consortium name="The Broad Institute Genome Sequencing Center for Infectious Disease"/>
            <person name="Wu L."/>
            <person name="Ma J."/>
        </authorList>
    </citation>
    <scope>NUCLEOTIDE SEQUENCE [LARGE SCALE GENOMIC DNA]</scope>
    <source>
        <strain evidence="4">CGMCC 1.16455</strain>
    </source>
</reference>
<comment type="caution">
    <text evidence="3">The sequence shown here is derived from an EMBL/GenBank/DDBJ whole genome shotgun (WGS) entry which is preliminary data.</text>
</comment>
<feature type="compositionally biased region" description="Low complexity" evidence="1">
    <location>
        <begin position="29"/>
        <end position="64"/>
    </location>
</feature>
<dbReference type="SMART" id="SM00418">
    <property type="entry name" value="HTH_ARSR"/>
    <property type="match status" value="1"/>
</dbReference>
<feature type="domain" description="HTH arsR-type" evidence="2">
    <location>
        <begin position="126"/>
        <end position="205"/>
    </location>
</feature>
<dbReference type="Gene3D" id="1.10.10.10">
    <property type="entry name" value="Winged helix-like DNA-binding domain superfamily/Winged helix DNA-binding domain"/>
    <property type="match status" value="1"/>
</dbReference>
<proteinExistence type="predicted"/>
<dbReference type="InterPro" id="IPR036390">
    <property type="entry name" value="WH_DNA-bd_sf"/>
</dbReference>
<name>A0ABW0FCW0_9MICO</name>
<evidence type="ECO:0000313" key="4">
    <source>
        <dbReference type="Proteomes" id="UP001595937"/>
    </source>
</evidence>
<dbReference type="InterPro" id="IPR001845">
    <property type="entry name" value="HTH_ArsR_DNA-bd_dom"/>
</dbReference>
<evidence type="ECO:0000313" key="3">
    <source>
        <dbReference type="EMBL" id="MFC5297272.1"/>
    </source>
</evidence>
<dbReference type="InterPro" id="IPR036388">
    <property type="entry name" value="WH-like_DNA-bd_sf"/>
</dbReference>
<dbReference type="Proteomes" id="UP001595937">
    <property type="component" value="Unassembled WGS sequence"/>
</dbReference>
<accession>A0ABW0FCW0</accession>
<keyword evidence="4" id="KW-1185">Reference proteome</keyword>
<sequence>MAQNSPADLLLARLEALESRVHELEDRAPSAPLSAPSSASTGAESTGATGTSGSAGSAGSTGDSGAAGGTDVADPFWALTALKEHEPSPGAVVFAGAIDVGLGHLEYQWGRPVEHLLAADWAEHAEPVAALGHPLRLAILRRLLDGEHTVAQIVDELELGSTGVAYHHLSALQSGGWAMSPRRGSWSIPASRVVPLLAIITALEKG</sequence>
<dbReference type="GeneID" id="303297564"/>